<evidence type="ECO:0000256" key="1">
    <source>
        <dbReference type="SAM" id="Phobius"/>
    </source>
</evidence>
<comment type="caution">
    <text evidence="2">The sequence shown here is derived from an EMBL/GenBank/DDBJ whole genome shotgun (WGS) entry which is preliminary data.</text>
</comment>
<evidence type="ECO:0000313" key="3">
    <source>
        <dbReference type="Proteomes" id="UP001303046"/>
    </source>
</evidence>
<evidence type="ECO:0000313" key="2">
    <source>
        <dbReference type="EMBL" id="KAK6743055.1"/>
    </source>
</evidence>
<keyword evidence="1" id="KW-0472">Membrane</keyword>
<feature type="transmembrane region" description="Helical" evidence="1">
    <location>
        <begin position="183"/>
        <end position="202"/>
    </location>
</feature>
<proteinExistence type="predicted"/>
<sequence>MARAALGVGLLIFTGLLNVCFEESIRQSCFHVNSTQRIEECFDQRQAIFLGIVFSILRIITYKIEVILVSRRPRCLAKQASPGHHIGFALGLPYVIRKLLLSTLLQPSPFLNGSAFMLSCVVFYPYARDLFTLCKLVLYGIQRRFYNTNHDFIFTAIALYIYFSVLTIEFFDVSSGLYCSQRFLGLPLIFPNINFPLLLYVAHNSVIAHHKRMPLIVYEVNEEDCFVQLHRLRCLCQKDCPDLSYTVRFPIAPSVATTKDRRLIEGRIVQVCNKW</sequence>
<name>A0ABR1D001_NECAM</name>
<gene>
    <name evidence="2" type="primary">Necator_chrIII.g11129</name>
    <name evidence="2" type="ORF">RB195_010364</name>
</gene>
<dbReference type="EMBL" id="JAVFWL010000003">
    <property type="protein sequence ID" value="KAK6743055.1"/>
    <property type="molecule type" value="Genomic_DNA"/>
</dbReference>
<feature type="transmembrane region" description="Helical" evidence="1">
    <location>
        <begin position="46"/>
        <end position="64"/>
    </location>
</feature>
<keyword evidence="3" id="KW-1185">Reference proteome</keyword>
<accession>A0ABR1D001</accession>
<keyword evidence="1" id="KW-0812">Transmembrane</keyword>
<feature type="transmembrane region" description="Helical" evidence="1">
    <location>
        <begin position="111"/>
        <end position="131"/>
    </location>
</feature>
<dbReference type="Proteomes" id="UP001303046">
    <property type="component" value="Unassembled WGS sequence"/>
</dbReference>
<protein>
    <submittedName>
        <fullName evidence="2">Uncharacterized protein</fullName>
    </submittedName>
</protein>
<feature type="transmembrane region" description="Helical" evidence="1">
    <location>
        <begin position="152"/>
        <end position="171"/>
    </location>
</feature>
<keyword evidence="1" id="KW-1133">Transmembrane helix</keyword>
<organism evidence="2 3">
    <name type="scientific">Necator americanus</name>
    <name type="common">Human hookworm</name>
    <dbReference type="NCBI Taxonomy" id="51031"/>
    <lineage>
        <taxon>Eukaryota</taxon>
        <taxon>Metazoa</taxon>
        <taxon>Ecdysozoa</taxon>
        <taxon>Nematoda</taxon>
        <taxon>Chromadorea</taxon>
        <taxon>Rhabditida</taxon>
        <taxon>Rhabditina</taxon>
        <taxon>Rhabditomorpha</taxon>
        <taxon>Strongyloidea</taxon>
        <taxon>Ancylostomatidae</taxon>
        <taxon>Bunostominae</taxon>
        <taxon>Necator</taxon>
    </lineage>
</organism>
<reference evidence="2 3" key="1">
    <citation type="submission" date="2023-08" db="EMBL/GenBank/DDBJ databases">
        <title>A Necator americanus chromosomal reference genome.</title>
        <authorList>
            <person name="Ilik V."/>
            <person name="Petrzelkova K.J."/>
            <person name="Pardy F."/>
            <person name="Fuh T."/>
            <person name="Niatou-Singa F.S."/>
            <person name="Gouil Q."/>
            <person name="Baker L."/>
            <person name="Ritchie M.E."/>
            <person name="Jex A.R."/>
            <person name="Gazzola D."/>
            <person name="Li H."/>
            <person name="Toshio Fujiwara R."/>
            <person name="Zhan B."/>
            <person name="Aroian R.V."/>
            <person name="Pafco B."/>
            <person name="Schwarz E.M."/>
        </authorList>
    </citation>
    <scope>NUCLEOTIDE SEQUENCE [LARGE SCALE GENOMIC DNA]</scope>
    <source>
        <strain evidence="2 3">Aroian</strain>
        <tissue evidence="2">Whole animal</tissue>
    </source>
</reference>